<dbReference type="PANTHER" id="PTHR43156:SF2">
    <property type="entry name" value="STAGE II SPORULATION PROTEIN E"/>
    <property type="match status" value="1"/>
</dbReference>
<keyword evidence="5" id="KW-1185">Reference proteome</keyword>
<feature type="domain" description="Response regulatory" evidence="3">
    <location>
        <begin position="15"/>
        <end position="131"/>
    </location>
</feature>
<evidence type="ECO:0000256" key="1">
    <source>
        <dbReference type="ARBA" id="ARBA00022801"/>
    </source>
</evidence>
<dbReference type="AlphaFoldDB" id="A0A8E6B8X4"/>
<dbReference type="Gene3D" id="3.40.50.2300">
    <property type="match status" value="1"/>
</dbReference>
<feature type="modified residue" description="4-aspartylphosphate" evidence="2">
    <location>
        <position position="64"/>
    </location>
</feature>
<reference evidence="4" key="1">
    <citation type="submission" date="2021-05" db="EMBL/GenBank/DDBJ databases">
        <title>Complete genome sequence of the cellulolytic planctomycete Telmatocola sphagniphila SP2T and characterization of the first cellulase from planctomycetes.</title>
        <authorList>
            <person name="Rakitin A.L."/>
            <person name="Beletsky A.V."/>
            <person name="Naumoff D.G."/>
            <person name="Kulichevskaya I.S."/>
            <person name="Mardanov A.V."/>
            <person name="Ravin N.V."/>
            <person name="Dedysh S.N."/>
        </authorList>
    </citation>
    <scope>NUCLEOTIDE SEQUENCE</scope>
    <source>
        <strain evidence="4">SP2T</strain>
    </source>
</reference>
<accession>A0A8E6B8X4</accession>
<dbReference type="InterPro" id="IPR011006">
    <property type="entry name" value="CheY-like_superfamily"/>
</dbReference>
<dbReference type="SMART" id="SM00331">
    <property type="entry name" value="PP2C_SIG"/>
    <property type="match status" value="1"/>
</dbReference>
<dbReference type="PROSITE" id="PS50110">
    <property type="entry name" value="RESPONSE_REGULATORY"/>
    <property type="match status" value="1"/>
</dbReference>
<dbReference type="SUPFAM" id="SSF52172">
    <property type="entry name" value="CheY-like"/>
    <property type="match status" value="1"/>
</dbReference>
<dbReference type="Gene3D" id="3.60.40.10">
    <property type="entry name" value="PPM-type phosphatase domain"/>
    <property type="match status" value="1"/>
</dbReference>
<sequence>MKTETSKSESGNPVNILVVDDAPANLLVLVGMLKERGYRVRPVPSGKLALLAARRDPPDLILLDINMPEMNGYEVCEKLKEDDALKGIPVIFISALTEPLDKVKAFALGGVDYLIKPFQMEELQARVETHLKLRQLQIELEAANASLLKANDRMTRDLRAAAKIQEMFLPRDLPQMPGVQFSWLYKPCNELGGDGLNVIPLGDGQVGLYLLDVSGHGVAAALLSVSLSRLLSAPWEPSSILIRDRNVGLGNNITPPSEVVAHLNRLFPFDPATEQYATMVYGILHVESGVFRYASAGHPGPVHIKSSSQPVLLESQGGPIGLANDPYEERSVRLESGDRLYIYSDGIPEAMNSAGKQFGYGRLLETIGRGLSEPLDVSVANLQGDITRWQQAELPQDDISILAIEILAR</sequence>
<organism evidence="4 5">
    <name type="scientific">Telmatocola sphagniphila</name>
    <dbReference type="NCBI Taxonomy" id="1123043"/>
    <lineage>
        <taxon>Bacteria</taxon>
        <taxon>Pseudomonadati</taxon>
        <taxon>Planctomycetota</taxon>
        <taxon>Planctomycetia</taxon>
        <taxon>Gemmatales</taxon>
        <taxon>Gemmataceae</taxon>
    </lineage>
</organism>
<protein>
    <submittedName>
        <fullName evidence="4">SpoIIE family protein phosphatase</fullName>
    </submittedName>
</protein>
<evidence type="ECO:0000313" key="5">
    <source>
        <dbReference type="Proteomes" id="UP000676194"/>
    </source>
</evidence>
<dbReference type="PANTHER" id="PTHR43156">
    <property type="entry name" value="STAGE II SPORULATION PROTEIN E-RELATED"/>
    <property type="match status" value="1"/>
</dbReference>
<dbReference type="KEGG" id="tsph:KIH39_09195"/>
<dbReference type="GO" id="GO:0016791">
    <property type="term" value="F:phosphatase activity"/>
    <property type="evidence" value="ECO:0007669"/>
    <property type="project" value="TreeGrafter"/>
</dbReference>
<dbReference type="CDD" id="cd19920">
    <property type="entry name" value="REC_PA4781-like"/>
    <property type="match status" value="1"/>
</dbReference>
<dbReference type="InterPro" id="IPR036457">
    <property type="entry name" value="PPM-type-like_dom_sf"/>
</dbReference>
<evidence type="ECO:0000313" key="4">
    <source>
        <dbReference type="EMBL" id="QVL34063.1"/>
    </source>
</evidence>
<dbReference type="InterPro" id="IPR052016">
    <property type="entry name" value="Bact_Sigma-Reg"/>
</dbReference>
<dbReference type="Proteomes" id="UP000676194">
    <property type="component" value="Chromosome"/>
</dbReference>
<proteinExistence type="predicted"/>
<keyword evidence="1" id="KW-0378">Hydrolase</keyword>
<dbReference type="InterPro" id="IPR001932">
    <property type="entry name" value="PPM-type_phosphatase-like_dom"/>
</dbReference>
<dbReference type="Pfam" id="PF07228">
    <property type="entry name" value="SpoIIE"/>
    <property type="match status" value="1"/>
</dbReference>
<name>A0A8E6B8X4_9BACT</name>
<dbReference type="SMART" id="SM00448">
    <property type="entry name" value="REC"/>
    <property type="match status" value="1"/>
</dbReference>
<dbReference type="RefSeq" id="WP_213499036.1">
    <property type="nucleotide sequence ID" value="NZ_CP074694.1"/>
</dbReference>
<gene>
    <name evidence="4" type="ORF">KIH39_09195</name>
</gene>
<dbReference type="EMBL" id="CP074694">
    <property type="protein sequence ID" value="QVL34063.1"/>
    <property type="molecule type" value="Genomic_DNA"/>
</dbReference>
<dbReference type="GO" id="GO:0000160">
    <property type="term" value="P:phosphorelay signal transduction system"/>
    <property type="evidence" value="ECO:0007669"/>
    <property type="project" value="InterPro"/>
</dbReference>
<evidence type="ECO:0000259" key="3">
    <source>
        <dbReference type="PROSITE" id="PS50110"/>
    </source>
</evidence>
<dbReference type="Pfam" id="PF00072">
    <property type="entry name" value="Response_reg"/>
    <property type="match status" value="1"/>
</dbReference>
<evidence type="ECO:0000256" key="2">
    <source>
        <dbReference type="PROSITE-ProRule" id="PRU00169"/>
    </source>
</evidence>
<keyword evidence="2" id="KW-0597">Phosphoprotein</keyword>
<dbReference type="InterPro" id="IPR001789">
    <property type="entry name" value="Sig_transdc_resp-reg_receiver"/>
</dbReference>